<reference evidence="2" key="1">
    <citation type="submission" date="2016-11" db="EMBL/GenBank/DDBJ databases">
        <authorList>
            <person name="Varghese N."/>
            <person name="Submissions S."/>
        </authorList>
    </citation>
    <scope>NUCLEOTIDE SEQUENCE [LARGE SCALE GENOMIC DNA]</scope>
    <source>
        <strain evidence="2">DSM 17957</strain>
    </source>
</reference>
<evidence type="ECO:0000313" key="2">
    <source>
        <dbReference type="Proteomes" id="UP000184536"/>
    </source>
</evidence>
<dbReference type="EMBL" id="FQZV01000004">
    <property type="protein sequence ID" value="SHI61570.1"/>
    <property type="molecule type" value="Genomic_DNA"/>
</dbReference>
<accession>A0A1M6CKM9</accession>
<protein>
    <recommendedName>
        <fullName evidence="3">DUF2922 domain-containing protein</fullName>
    </recommendedName>
</protein>
<dbReference type="STRING" id="1121919.SAMN02745975_00248"/>
<sequence length="71" mass="7903">MSQKRLEMVFKNQLGRTSKITVENARHDLEESDVQAAMQAIIDKNIFKTNGGDLVSIEAARIITTDVAELV</sequence>
<proteinExistence type="predicted"/>
<gene>
    <name evidence="1" type="ORF">SAMN02745975_00248</name>
</gene>
<name>A0A1M6CKM9_9FIRM</name>
<organism evidence="1 2">
    <name type="scientific">Geosporobacter subterraneus DSM 17957</name>
    <dbReference type="NCBI Taxonomy" id="1121919"/>
    <lineage>
        <taxon>Bacteria</taxon>
        <taxon>Bacillati</taxon>
        <taxon>Bacillota</taxon>
        <taxon>Clostridia</taxon>
        <taxon>Peptostreptococcales</taxon>
        <taxon>Thermotaleaceae</taxon>
        <taxon>Geosporobacter</taxon>
    </lineage>
</organism>
<evidence type="ECO:0000313" key="1">
    <source>
        <dbReference type="EMBL" id="SHI61570.1"/>
    </source>
</evidence>
<dbReference type="Proteomes" id="UP000184536">
    <property type="component" value="Unassembled WGS sequence"/>
</dbReference>
<evidence type="ECO:0008006" key="3">
    <source>
        <dbReference type="Google" id="ProtNLM"/>
    </source>
</evidence>
<dbReference type="AlphaFoldDB" id="A0A1M6CKM9"/>
<dbReference type="InterPro" id="IPR021321">
    <property type="entry name" value="DUF2922"/>
</dbReference>
<dbReference type="Pfam" id="PF11148">
    <property type="entry name" value="DUF2922"/>
    <property type="match status" value="1"/>
</dbReference>
<dbReference type="OrthoDB" id="9795264at2"/>
<dbReference type="RefSeq" id="WP_110939553.1">
    <property type="nucleotide sequence ID" value="NZ_FQZV01000004.1"/>
</dbReference>
<keyword evidence="2" id="KW-1185">Reference proteome</keyword>